<dbReference type="CDD" id="cd00180">
    <property type="entry name" value="PKc"/>
    <property type="match status" value="1"/>
</dbReference>
<evidence type="ECO:0000256" key="5">
    <source>
        <dbReference type="SAM" id="MobiDB-lite"/>
    </source>
</evidence>
<dbReference type="CDD" id="cd14014">
    <property type="entry name" value="STKc_PknB_like"/>
    <property type="match status" value="1"/>
</dbReference>
<feature type="compositionally biased region" description="Basic and acidic residues" evidence="5">
    <location>
        <begin position="779"/>
        <end position="794"/>
    </location>
</feature>
<feature type="domain" description="Protein kinase" evidence="6">
    <location>
        <begin position="816"/>
        <end position="1051"/>
    </location>
</feature>
<dbReference type="Gene3D" id="1.25.40.20">
    <property type="entry name" value="Ankyrin repeat-containing domain"/>
    <property type="match status" value="4"/>
</dbReference>
<dbReference type="AlphaFoldDB" id="A0A4Z1SPE4"/>
<dbReference type="PROSITE" id="PS00108">
    <property type="entry name" value="PROTEIN_KINASE_ST"/>
    <property type="match status" value="1"/>
</dbReference>
<dbReference type="VEuPathDB" id="GiardiaDB:GMRT_23715"/>
<dbReference type="SMART" id="SM00220">
    <property type="entry name" value="S_TKc"/>
    <property type="match status" value="2"/>
</dbReference>
<dbReference type="GO" id="GO:0005524">
    <property type="term" value="F:ATP binding"/>
    <property type="evidence" value="ECO:0007669"/>
    <property type="project" value="UniProtKB-UniRule"/>
</dbReference>
<feature type="domain" description="Protein kinase" evidence="6">
    <location>
        <begin position="546"/>
        <end position="800"/>
    </location>
</feature>
<dbReference type="PROSITE" id="PS50011">
    <property type="entry name" value="PROTEIN_KINASE_DOM"/>
    <property type="match status" value="2"/>
</dbReference>
<protein>
    <submittedName>
        <fullName evidence="7">Kinase, NEK</fullName>
    </submittedName>
</protein>
<dbReference type="Pfam" id="PF12796">
    <property type="entry name" value="Ank_2"/>
    <property type="match status" value="4"/>
</dbReference>
<dbReference type="PROSITE" id="PS50297">
    <property type="entry name" value="ANK_REP_REGION"/>
    <property type="match status" value="1"/>
</dbReference>
<dbReference type="Pfam" id="PF00069">
    <property type="entry name" value="Pkinase"/>
    <property type="match status" value="2"/>
</dbReference>
<reference evidence="7 8" key="1">
    <citation type="submission" date="2019-05" db="EMBL/GenBank/DDBJ databases">
        <title>The compact genome of Giardia muris reveals important steps in the evolution of intestinal protozoan parasites.</title>
        <authorList>
            <person name="Xu F."/>
            <person name="Jimenez-Gonzalez A."/>
            <person name="Einarsson E."/>
            <person name="Astvaldsson A."/>
            <person name="Peirasmaki D."/>
            <person name="Eckmann L."/>
            <person name="Andersson J.O."/>
            <person name="Svard S.G."/>
            <person name="Jerlstrom-Hultqvist J."/>
        </authorList>
    </citation>
    <scope>NUCLEOTIDE SEQUENCE [LARGE SCALE GENOMIC DNA]</scope>
    <source>
        <strain evidence="7 8">Roberts-Thomson</strain>
    </source>
</reference>
<dbReference type="EMBL" id="VDLU01000004">
    <property type="protein sequence ID" value="TNJ26735.1"/>
    <property type="molecule type" value="Genomic_DNA"/>
</dbReference>
<evidence type="ECO:0000256" key="3">
    <source>
        <dbReference type="PROSITE-ProRule" id="PRU00023"/>
    </source>
</evidence>
<dbReference type="InterPro" id="IPR036770">
    <property type="entry name" value="Ankyrin_rpt-contain_sf"/>
</dbReference>
<evidence type="ECO:0000256" key="1">
    <source>
        <dbReference type="ARBA" id="ARBA00022741"/>
    </source>
</evidence>
<evidence type="ECO:0000259" key="6">
    <source>
        <dbReference type="PROSITE" id="PS50011"/>
    </source>
</evidence>
<name>A0A4Z1SPE4_GIAMU</name>
<keyword evidence="2 4" id="KW-0067">ATP-binding</keyword>
<keyword evidence="7" id="KW-0808">Transferase</keyword>
<accession>A0A4Z1SPE4</accession>
<dbReference type="SUPFAM" id="SSF56112">
    <property type="entry name" value="Protein kinase-like (PK-like)"/>
    <property type="match status" value="2"/>
</dbReference>
<feature type="repeat" description="ANK" evidence="3">
    <location>
        <begin position="323"/>
        <end position="345"/>
    </location>
</feature>
<dbReference type="Gene3D" id="1.10.510.10">
    <property type="entry name" value="Transferase(Phosphotransferase) domain 1"/>
    <property type="match status" value="2"/>
</dbReference>
<organism evidence="7 8">
    <name type="scientific">Giardia muris</name>
    <dbReference type="NCBI Taxonomy" id="5742"/>
    <lineage>
        <taxon>Eukaryota</taxon>
        <taxon>Metamonada</taxon>
        <taxon>Diplomonadida</taxon>
        <taxon>Hexamitidae</taxon>
        <taxon>Giardiinae</taxon>
        <taxon>Giardia</taxon>
    </lineage>
</organism>
<dbReference type="InterPro" id="IPR000719">
    <property type="entry name" value="Prot_kinase_dom"/>
</dbReference>
<dbReference type="PANTHER" id="PTHR24120">
    <property type="entry name" value="GH07239P"/>
    <property type="match status" value="1"/>
</dbReference>
<dbReference type="OrthoDB" id="7464126at2759"/>
<sequence length="1051" mass="116825">MPFTDLMKAAMRGNLDGVRANFGELGERDEGGETALMKAAHYGQTDCVRLLLSEAGKQTTKEWYDFPPGTTALMMAAHENHPDIVQLLLPYEQGLKDSKGHNAQWHAKNSSKGGNFTRVRKLLKNEDTSRLSPPPKEALMLSFFAMKGDVEGVRKYVSHAGYQDLNGMTALMLAAEKGYVDCIPLLKGELRMQNNEGETALMLAVRQGHADCIPLLENEVGMQDKKGWTALMHAAYNGHSNCIPLFKEEVEKKDNSGQTALMKAAMVGHSNFIPLLEKEIGKQDSSGWTALMFAAFYGKTDCVRHLLSETGKQTTKNCNGFPPGATALMLAARRNHPEVVKLLLSYEQGMKDSEGHTAKWHANNSSKKGDLTQVRKLLKNEGSKRAPPPPSPGLTNQERINELTTENESLENPPTRTGESLISSAIQGDLNALRRHLDQAGQKDSSGMTALMHAASRGQTEVVRLLRPLEARLQDGRGWTALMHAVGGGHEECVGLLLLERDLKDGEGRTAEDVANGLPDGERGRITPLLRKKVQLPDLPDELSSFQLTGKIGRGTFGTVFSAWSEDHGNCALKVVEYEEMERTIVDSLRREMRTIPSLEHSHVLRYHRVHDDPDNGTAYLVMDWCSGTLLDEVRGRGERGEPFRDEEVWRCLREMASGLAYLHERGLVHRDLKPGNIFLAPNGRLVLADFGLVRDAARSRRMSTVAGTELYMAPELYDPEPQYSFPVDVWALGVMGYEMCTGMLPFSTVPAILEKDPPAIENRDGGLVTLISRMLSRNPKDRPTARDVLKETEREDDTTPDTRTFPSLPESMKQHYSLRTSFEGRPNTFKAVDSMNKPCTIEVVPHPEDPSLLNSPTELKDLRHQNVLEYSCVTDDGKGRVFIVTAWHPSTLQDAMTRRLGNGEIKQHLRQLALGLEYLHGKGIVLRSICPKSVLLSDDGECILGGLDCASFISDAPCKPVGETLRRPPEMQQGRTSYGPSADIWALGLLAYELCTGRLPFTTEEQVARMDAPPPEERDQDLVTLVLRMLEKNPERRPTAQEVVRTLRRR</sequence>
<dbReference type="InterPro" id="IPR017441">
    <property type="entry name" value="Protein_kinase_ATP_BS"/>
</dbReference>
<gene>
    <name evidence="7" type="ORF">GMRT_23715</name>
</gene>
<dbReference type="InterPro" id="IPR011009">
    <property type="entry name" value="Kinase-like_dom_sf"/>
</dbReference>
<dbReference type="SUPFAM" id="SSF48403">
    <property type="entry name" value="Ankyrin repeat"/>
    <property type="match status" value="2"/>
</dbReference>
<keyword evidence="7" id="KW-0418">Kinase</keyword>
<feature type="binding site" evidence="4">
    <location>
        <position position="574"/>
    </location>
    <ligand>
        <name>ATP</name>
        <dbReference type="ChEBI" id="CHEBI:30616"/>
    </ligand>
</feature>
<evidence type="ECO:0000313" key="8">
    <source>
        <dbReference type="Proteomes" id="UP000315496"/>
    </source>
</evidence>
<keyword evidence="3" id="KW-0040">ANK repeat</keyword>
<keyword evidence="1 4" id="KW-0547">Nucleotide-binding</keyword>
<dbReference type="PROSITE" id="PS00107">
    <property type="entry name" value="PROTEIN_KINASE_ATP"/>
    <property type="match status" value="1"/>
</dbReference>
<keyword evidence="8" id="KW-1185">Reference proteome</keyword>
<dbReference type="Proteomes" id="UP000315496">
    <property type="component" value="Chromosome 4"/>
</dbReference>
<evidence type="ECO:0000256" key="4">
    <source>
        <dbReference type="PROSITE-ProRule" id="PRU10141"/>
    </source>
</evidence>
<proteinExistence type="predicted"/>
<feature type="region of interest" description="Disordered" evidence="5">
    <location>
        <begin position="779"/>
        <end position="810"/>
    </location>
</feature>
<dbReference type="InterPro" id="IPR008271">
    <property type="entry name" value="Ser/Thr_kinase_AS"/>
</dbReference>
<dbReference type="InterPro" id="IPR002110">
    <property type="entry name" value="Ankyrin_rpt"/>
</dbReference>
<dbReference type="PANTHER" id="PTHR24120:SF4">
    <property type="entry name" value="GH07239P"/>
    <property type="match status" value="1"/>
</dbReference>
<dbReference type="GO" id="GO:0004672">
    <property type="term" value="F:protein kinase activity"/>
    <property type="evidence" value="ECO:0007669"/>
    <property type="project" value="InterPro"/>
</dbReference>
<dbReference type="SMART" id="SM00248">
    <property type="entry name" value="ANK"/>
    <property type="match status" value="11"/>
</dbReference>
<comment type="caution">
    <text evidence="7">The sequence shown here is derived from an EMBL/GenBank/DDBJ whole genome shotgun (WGS) entry which is preliminary data.</text>
</comment>
<dbReference type="PROSITE" id="PS50088">
    <property type="entry name" value="ANK_REPEAT"/>
    <property type="match status" value="1"/>
</dbReference>
<evidence type="ECO:0000256" key="2">
    <source>
        <dbReference type="ARBA" id="ARBA00022840"/>
    </source>
</evidence>
<evidence type="ECO:0000313" key="7">
    <source>
        <dbReference type="EMBL" id="TNJ26735.1"/>
    </source>
</evidence>